<reference evidence="1" key="1">
    <citation type="submission" date="2021-04" db="EMBL/GenBank/DDBJ databases">
        <authorList>
            <person name="Tunstrom K."/>
        </authorList>
    </citation>
    <scope>NUCLEOTIDE SEQUENCE</scope>
</reference>
<evidence type="ECO:0000313" key="2">
    <source>
        <dbReference type="Proteomes" id="UP000691718"/>
    </source>
</evidence>
<proteinExistence type="predicted"/>
<dbReference type="AlphaFoldDB" id="A0A8S3Y1H5"/>
<name>A0A8S3Y1H5_PARAO</name>
<protein>
    <submittedName>
        <fullName evidence="1">(apollo) hypothetical protein</fullName>
    </submittedName>
</protein>
<evidence type="ECO:0000313" key="1">
    <source>
        <dbReference type="EMBL" id="CAG5042391.1"/>
    </source>
</evidence>
<sequence length="153" mass="17980">MATESRIALMKERFYSTLASLRMLTNAKNTAYIEDKRYKELIEEVSTAKITARKTSRDYWLLRRYYVLTIDQKSKLIFPVKDTTSTIIYYACRSELFDILHEAHIQIGHGGRDRMMKEVGSHYKNITRKDVENYLDFVNPVNKSKKTSKKALL</sequence>
<accession>A0A8S3Y1H5</accession>
<dbReference type="OrthoDB" id="2499658at2759"/>
<dbReference type="Proteomes" id="UP000691718">
    <property type="component" value="Unassembled WGS sequence"/>
</dbReference>
<comment type="caution">
    <text evidence="1">The sequence shown here is derived from an EMBL/GenBank/DDBJ whole genome shotgun (WGS) entry which is preliminary data.</text>
</comment>
<organism evidence="1 2">
    <name type="scientific">Parnassius apollo</name>
    <name type="common">Apollo butterfly</name>
    <name type="synonym">Papilio apollo</name>
    <dbReference type="NCBI Taxonomy" id="110799"/>
    <lineage>
        <taxon>Eukaryota</taxon>
        <taxon>Metazoa</taxon>
        <taxon>Ecdysozoa</taxon>
        <taxon>Arthropoda</taxon>
        <taxon>Hexapoda</taxon>
        <taxon>Insecta</taxon>
        <taxon>Pterygota</taxon>
        <taxon>Neoptera</taxon>
        <taxon>Endopterygota</taxon>
        <taxon>Lepidoptera</taxon>
        <taxon>Glossata</taxon>
        <taxon>Ditrysia</taxon>
        <taxon>Papilionoidea</taxon>
        <taxon>Papilionidae</taxon>
        <taxon>Parnassiinae</taxon>
        <taxon>Parnassini</taxon>
        <taxon>Parnassius</taxon>
        <taxon>Parnassius</taxon>
    </lineage>
</organism>
<dbReference type="EMBL" id="CAJQZP010001370">
    <property type="protein sequence ID" value="CAG5042391.1"/>
    <property type="molecule type" value="Genomic_DNA"/>
</dbReference>
<keyword evidence="2" id="KW-1185">Reference proteome</keyword>
<gene>
    <name evidence="1" type="ORF">PAPOLLO_LOCUS22395</name>
</gene>